<protein>
    <submittedName>
        <fullName evidence="2">MarR family transcriptional regulator</fullName>
    </submittedName>
</protein>
<dbReference type="InterPro" id="IPR039422">
    <property type="entry name" value="MarR/SlyA-like"/>
</dbReference>
<dbReference type="GO" id="GO:0003700">
    <property type="term" value="F:DNA-binding transcription factor activity"/>
    <property type="evidence" value="ECO:0007669"/>
    <property type="project" value="InterPro"/>
</dbReference>
<dbReference type="PANTHER" id="PTHR33164:SF43">
    <property type="entry name" value="HTH-TYPE TRANSCRIPTIONAL REPRESSOR YETL"/>
    <property type="match status" value="1"/>
</dbReference>
<evidence type="ECO:0000259" key="1">
    <source>
        <dbReference type="PROSITE" id="PS50995"/>
    </source>
</evidence>
<comment type="caution">
    <text evidence="2">The sequence shown here is derived from an EMBL/GenBank/DDBJ whole genome shotgun (WGS) entry which is preliminary data.</text>
</comment>
<feature type="domain" description="HTH marR-type" evidence="1">
    <location>
        <begin position="14"/>
        <end position="146"/>
    </location>
</feature>
<dbReference type="PROSITE" id="PS50995">
    <property type="entry name" value="HTH_MARR_2"/>
    <property type="match status" value="1"/>
</dbReference>
<dbReference type="Pfam" id="PF12802">
    <property type="entry name" value="MarR_2"/>
    <property type="match status" value="1"/>
</dbReference>
<reference evidence="2 3" key="1">
    <citation type="journal article" date="2016" name="Environ. Microbiol.">
        <title>New Methyloceanibacter diversity from North Sea sediments includes methanotroph containing solely the soluble methane monooxygenase.</title>
        <authorList>
            <person name="Vekeman B."/>
            <person name="Kerckhof F.M."/>
            <person name="Cremers G."/>
            <person name="de Vos P."/>
            <person name="Vandamme P."/>
            <person name="Boon N."/>
            <person name="Op den Camp H.J."/>
            <person name="Heylen K."/>
        </authorList>
    </citation>
    <scope>NUCLEOTIDE SEQUENCE [LARGE SCALE GENOMIC DNA]</scope>
    <source>
        <strain evidence="2 3">R-67176</strain>
    </source>
</reference>
<organism evidence="2 3">
    <name type="scientific">Methyloceanibacter stevinii</name>
    <dbReference type="NCBI Taxonomy" id="1774970"/>
    <lineage>
        <taxon>Bacteria</taxon>
        <taxon>Pseudomonadati</taxon>
        <taxon>Pseudomonadota</taxon>
        <taxon>Alphaproteobacteria</taxon>
        <taxon>Hyphomicrobiales</taxon>
        <taxon>Hyphomicrobiaceae</taxon>
        <taxon>Methyloceanibacter</taxon>
    </lineage>
</organism>
<dbReference type="Proteomes" id="UP000094172">
    <property type="component" value="Unassembled WGS sequence"/>
</dbReference>
<dbReference type="SUPFAM" id="SSF46785">
    <property type="entry name" value="Winged helix' DNA-binding domain"/>
    <property type="match status" value="1"/>
</dbReference>
<dbReference type="PANTHER" id="PTHR33164">
    <property type="entry name" value="TRANSCRIPTIONAL REGULATOR, MARR FAMILY"/>
    <property type="match status" value="1"/>
</dbReference>
<gene>
    <name evidence="2" type="ORF">AUC70_08340</name>
</gene>
<dbReference type="InterPro" id="IPR000835">
    <property type="entry name" value="HTH_MarR-typ"/>
</dbReference>
<dbReference type="STRING" id="1774970.AUC70_08340"/>
<evidence type="ECO:0000313" key="2">
    <source>
        <dbReference type="EMBL" id="ODR94623.1"/>
    </source>
</evidence>
<dbReference type="SMART" id="SM00347">
    <property type="entry name" value="HTH_MARR"/>
    <property type="match status" value="1"/>
</dbReference>
<dbReference type="InterPro" id="IPR036388">
    <property type="entry name" value="WH-like_DNA-bd_sf"/>
</dbReference>
<proteinExistence type="predicted"/>
<sequence length="149" mass="16053">MSSEQTHPALNDPYATIGFALKLAQQALRTRMDAGLREIGLTTPQYAVLTFLKEEPGASNAALARRAFVTPQTMQAILVALERAGFIARTPHPVHGRVQTTELTRKGCDALDAATGIVADAERRLRKACAPLDPDAIAPVLLRLAEALR</sequence>
<dbReference type="InterPro" id="IPR036390">
    <property type="entry name" value="WH_DNA-bd_sf"/>
</dbReference>
<dbReference type="AlphaFoldDB" id="A0A1E3VM80"/>
<dbReference type="RefSeq" id="WP_069444978.1">
    <property type="nucleotide sequence ID" value="NZ_LPWE01000012.1"/>
</dbReference>
<dbReference type="EMBL" id="LPWE01000012">
    <property type="protein sequence ID" value="ODR94623.1"/>
    <property type="molecule type" value="Genomic_DNA"/>
</dbReference>
<dbReference type="GO" id="GO:0006950">
    <property type="term" value="P:response to stress"/>
    <property type="evidence" value="ECO:0007669"/>
    <property type="project" value="TreeGrafter"/>
</dbReference>
<dbReference type="Gene3D" id="1.10.10.10">
    <property type="entry name" value="Winged helix-like DNA-binding domain superfamily/Winged helix DNA-binding domain"/>
    <property type="match status" value="1"/>
</dbReference>
<accession>A0A1E3VM80</accession>
<evidence type="ECO:0000313" key="3">
    <source>
        <dbReference type="Proteomes" id="UP000094172"/>
    </source>
</evidence>
<keyword evidence="3" id="KW-1185">Reference proteome</keyword>
<name>A0A1E3VM80_9HYPH</name>